<dbReference type="Pfam" id="PF11754">
    <property type="entry name" value="Velvet"/>
    <property type="match status" value="2"/>
</dbReference>
<dbReference type="OrthoDB" id="5599552at2759"/>
<keyword evidence="4" id="KW-0804">Transcription</keyword>
<evidence type="ECO:0000256" key="1">
    <source>
        <dbReference type="ARBA" id="ARBA00004123"/>
    </source>
</evidence>
<dbReference type="PANTHER" id="PTHR33572:SF18">
    <property type="entry name" value="SPORE DEVELOPMENT REGULATOR VOSA"/>
    <property type="match status" value="1"/>
</dbReference>
<keyword evidence="9" id="KW-1185">Reference proteome</keyword>
<evidence type="ECO:0000256" key="6">
    <source>
        <dbReference type="SAM" id="MobiDB-lite"/>
    </source>
</evidence>
<dbReference type="InterPro" id="IPR038491">
    <property type="entry name" value="Velvet_dom_sf"/>
</dbReference>
<dbReference type="GO" id="GO:0005634">
    <property type="term" value="C:nucleus"/>
    <property type="evidence" value="ECO:0007669"/>
    <property type="project" value="UniProtKB-SubCell"/>
</dbReference>
<comment type="caution">
    <text evidence="8">The sequence shown here is derived from an EMBL/GenBank/DDBJ whole genome shotgun (WGS) entry which is preliminary data.</text>
</comment>
<dbReference type="PROSITE" id="PS51821">
    <property type="entry name" value="VELVET"/>
    <property type="match status" value="1"/>
</dbReference>
<keyword evidence="2" id="KW-0749">Sporulation</keyword>
<evidence type="ECO:0000256" key="2">
    <source>
        <dbReference type="ARBA" id="ARBA00022969"/>
    </source>
</evidence>
<protein>
    <submittedName>
        <fullName evidence="8">Velvet factor-domain-containing protein</fullName>
    </submittedName>
</protein>
<name>A0A5J5F530_9PEZI</name>
<dbReference type="Gene3D" id="2.60.40.3960">
    <property type="entry name" value="Velvet domain"/>
    <property type="match status" value="1"/>
</dbReference>
<sequence length="251" mass="28963">MLRRWEFLFPCDLSHTNTLRFYSEDYELLIRQGPERARVAGVKEKDRKPVDPPPIIQLKIRDDTDPAQNYLQSPYYFMCTNLYSANDSPSLYPPHQALAGTLVSSLHRLKDIDNSDGGFFVFGDLSVKIEGEFRLRFSLFEMKKNQVVHIKSITSEPFTVYAAKNFPGMSESTFLSRSFGDQGVRLRIRKEPRTLLKRPQPRPEEYSRYTMMSNDPRSMGGYPPPPGPGGFHPSPSHEYPYSDSQKRQRTN</sequence>
<accession>A0A5J5F530</accession>
<reference evidence="8 9" key="1">
    <citation type="submission" date="2019-09" db="EMBL/GenBank/DDBJ databases">
        <title>Draft genome of the ectomycorrhizal ascomycete Sphaerosporella brunnea.</title>
        <authorList>
            <consortium name="DOE Joint Genome Institute"/>
            <person name="Benucci G.M."/>
            <person name="Marozzi G."/>
            <person name="Antonielli L."/>
            <person name="Sanchez S."/>
            <person name="Marco P."/>
            <person name="Wang X."/>
            <person name="Falini L.B."/>
            <person name="Barry K."/>
            <person name="Haridas S."/>
            <person name="Lipzen A."/>
            <person name="Labutti K."/>
            <person name="Grigoriev I.V."/>
            <person name="Murat C."/>
            <person name="Martin F."/>
            <person name="Albertini E."/>
            <person name="Donnini D."/>
            <person name="Bonito G."/>
        </authorList>
    </citation>
    <scope>NUCLEOTIDE SEQUENCE [LARGE SCALE GENOMIC DNA]</scope>
    <source>
        <strain evidence="8 9">Sb_GMNB300</strain>
    </source>
</reference>
<gene>
    <name evidence="8" type="ORF">FN846DRAFT_774526</name>
</gene>
<dbReference type="InterPro" id="IPR021740">
    <property type="entry name" value="Velvet"/>
</dbReference>
<feature type="non-terminal residue" evidence="8">
    <location>
        <position position="251"/>
    </location>
</feature>
<feature type="domain" description="Velvet" evidence="7">
    <location>
        <begin position="16"/>
        <end position="189"/>
    </location>
</feature>
<evidence type="ECO:0000313" key="8">
    <source>
        <dbReference type="EMBL" id="KAA8911024.1"/>
    </source>
</evidence>
<dbReference type="Proteomes" id="UP000326924">
    <property type="component" value="Unassembled WGS sequence"/>
</dbReference>
<evidence type="ECO:0000259" key="7">
    <source>
        <dbReference type="PROSITE" id="PS51821"/>
    </source>
</evidence>
<organism evidence="8 9">
    <name type="scientific">Sphaerosporella brunnea</name>
    <dbReference type="NCBI Taxonomy" id="1250544"/>
    <lineage>
        <taxon>Eukaryota</taxon>
        <taxon>Fungi</taxon>
        <taxon>Dikarya</taxon>
        <taxon>Ascomycota</taxon>
        <taxon>Pezizomycotina</taxon>
        <taxon>Pezizomycetes</taxon>
        <taxon>Pezizales</taxon>
        <taxon>Pyronemataceae</taxon>
        <taxon>Sphaerosporella</taxon>
    </lineage>
</organism>
<evidence type="ECO:0000256" key="3">
    <source>
        <dbReference type="ARBA" id="ARBA00023015"/>
    </source>
</evidence>
<keyword evidence="5" id="KW-0539">Nucleus</keyword>
<keyword evidence="3" id="KW-0805">Transcription regulation</keyword>
<evidence type="ECO:0000313" key="9">
    <source>
        <dbReference type="Proteomes" id="UP000326924"/>
    </source>
</evidence>
<dbReference type="GO" id="GO:0030435">
    <property type="term" value="P:sporulation resulting in formation of a cellular spore"/>
    <property type="evidence" value="ECO:0007669"/>
    <property type="project" value="UniProtKB-KW"/>
</dbReference>
<dbReference type="AlphaFoldDB" id="A0A5J5F530"/>
<dbReference type="EMBL" id="VXIS01000040">
    <property type="protein sequence ID" value="KAA8911024.1"/>
    <property type="molecule type" value="Genomic_DNA"/>
</dbReference>
<dbReference type="InParanoid" id="A0A5J5F530"/>
<evidence type="ECO:0000256" key="4">
    <source>
        <dbReference type="ARBA" id="ARBA00023163"/>
    </source>
</evidence>
<proteinExistence type="predicted"/>
<dbReference type="PANTHER" id="PTHR33572">
    <property type="entry name" value="SPORE DEVELOPMENT REGULATOR VOSA"/>
    <property type="match status" value="1"/>
</dbReference>
<comment type="subcellular location">
    <subcellularLocation>
        <location evidence="1">Nucleus</location>
    </subcellularLocation>
</comment>
<dbReference type="InterPro" id="IPR037525">
    <property type="entry name" value="Velvet_dom"/>
</dbReference>
<feature type="region of interest" description="Disordered" evidence="6">
    <location>
        <begin position="195"/>
        <end position="251"/>
    </location>
</feature>
<evidence type="ECO:0000256" key="5">
    <source>
        <dbReference type="ARBA" id="ARBA00023242"/>
    </source>
</evidence>